<name>A0A6V7UGP1_MELEN</name>
<dbReference type="EMBL" id="CAJEWN010000067">
    <property type="protein sequence ID" value="CAD2157794.1"/>
    <property type="molecule type" value="Genomic_DNA"/>
</dbReference>
<dbReference type="OrthoDB" id="5905433at2759"/>
<reference evidence="2 3" key="1">
    <citation type="submission" date="2020-08" db="EMBL/GenBank/DDBJ databases">
        <authorList>
            <person name="Koutsovoulos G."/>
            <person name="Danchin GJ E."/>
        </authorList>
    </citation>
    <scope>NUCLEOTIDE SEQUENCE [LARGE SCALE GENOMIC DNA]</scope>
</reference>
<gene>
    <name evidence="2" type="ORF">MENT_LOCUS12815</name>
</gene>
<organism evidence="2 3">
    <name type="scientific">Meloidogyne enterolobii</name>
    <name type="common">Root-knot nematode worm</name>
    <name type="synonym">Meloidogyne mayaguensis</name>
    <dbReference type="NCBI Taxonomy" id="390850"/>
    <lineage>
        <taxon>Eukaryota</taxon>
        <taxon>Metazoa</taxon>
        <taxon>Ecdysozoa</taxon>
        <taxon>Nematoda</taxon>
        <taxon>Chromadorea</taxon>
        <taxon>Rhabditida</taxon>
        <taxon>Tylenchina</taxon>
        <taxon>Tylenchomorpha</taxon>
        <taxon>Tylenchoidea</taxon>
        <taxon>Meloidogynidae</taxon>
        <taxon>Meloidogyninae</taxon>
        <taxon>Meloidogyne</taxon>
    </lineage>
</organism>
<comment type="caution">
    <text evidence="2">The sequence shown here is derived from an EMBL/GenBank/DDBJ whole genome shotgun (WGS) entry which is preliminary data.</text>
</comment>
<evidence type="ECO:0000256" key="1">
    <source>
        <dbReference type="SAM" id="MobiDB-lite"/>
    </source>
</evidence>
<dbReference type="Proteomes" id="UP000580250">
    <property type="component" value="Unassembled WGS sequence"/>
</dbReference>
<protein>
    <submittedName>
        <fullName evidence="2">Uncharacterized protein</fullName>
    </submittedName>
</protein>
<evidence type="ECO:0000313" key="2">
    <source>
        <dbReference type="EMBL" id="CAD2157794.1"/>
    </source>
</evidence>
<sequence length="167" mass="19914">MPSTSKNNSKEPLMRIYSTPKLKKRMKPRRLTMPANLRNPQKNVDEIVKRYSMQLEAKADEKLSEECLAEINTLEKSFQELDSFELQVEPVKSPPNEDVEMKGEIMKMIRRIKRNRKIVETRKGKRLNLLRKTLNFKSKKKISQHIGVVFVICLLKWRKIRWMYQPK</sequence>
<feature type="region of interest" description="Disordered" evidence="1">
    <location>
        <begin position="1"/>
        <end position="39"/>
    </location>
</feature>
<evidence type="ECO:0000313" key="3">
    <source>
        <dbReference type="Proteomes" id="UP000580250"/>
    </source>
</evidence>
<dbReference type="AlphaFoldDB" id="A0A6V7UGP1"/>
<proteinExistence type="predicted"/>
<accession>A0A6V7UGP1</accession>
<feature type="compositionally biased region" description="Basic residues" evidence="1">
    <location>
        <begin position="21"/>
        <end position="30"/>
    </location>
</feature>